<proteinExistence type="predicted"/>
<feature type="region of interest" description="Disordered" evidence="1">
    <location>
        <begin position="339"/>
        <end position="459"/>
    </location>
</feature>
<name>A0ABP0UFC9_9BRYO</name>
<dbReference type="EMBL" id="OZ019895">
    <property type="protein sequence ID" value="CAK9220101.1"/>
    <property type="molecule type" value="Genomic_DNA"/>
</dbReference>
<keyword evidence="3" id="KW-1185">Reference proteome</keyword>
<feature type="compositionally biased region" description="Basic and acidic residues" evidence="1">
    <location>
        <begin position="428"/>
        <end position="446"/>
    </location>
</feature>
<sequence>MAAGVVSGPAAASGSQQHSAESGMAWKWILEKLLLDELPAARSIRFINDVIRSHVHDIEEPQHRQLLERVAVRCLEEMDLDSTTGLDPAAIPLVKALTEEESSGTTTTMILESQYSGTGLLLRVETEAVLSFLRKASDDGKKDWAGFSSALEHIFPKEDDDIEPQRKNSRQELAACLHLKESKEEEISKLLEKYPLGKLQCDLLSFVEQKKTSFQSTFLEQLSQVVVEGNLQALMPVQGKIPTGTYEQFKETCSWMAVDLRTECGIGSRMDTVGEMCDGILGTEDVTSAKHTRDIYGMNLEMTNSISVKREITPGLDAQECGGSAGFVVISDECAIQDEGEQGENEGPPGTVIKGQSKQSKHKHAERQREITLPGKMGVEVDSGTDRVPNDGHATPKIGVPFQAVIPGTQTGNATEGPRKKIVSNVEVKNEDDKESGSRGRMETKNGTHGAQGADNNYGQCKMHEDVVSQKQTGKGLERKGQRKIIILESDSDQDEGAGRQDNLLAGSCAKRSEGAEKKPEQGQEELQGKNKIVQVKLWLLIVLMEDLPKCQSRGLIQGDLLYHQLLKIESSV</sequence>
<evidence type="ECO:0000313" key="2">
    <source>
        <dbReference type="EMBL" id="CAK9220101.1"/>
    </source>
</evidence>
<reference evidence="2" key="1">
    <citation type="submission" date="2024-02" db="EMBL/GenBank/DDBJ databases">
        <authorList>
            <consortium name="ELIXIR-Norway"/>
            <consortium name="Elixir Norway"/>
        </authorList>
    </citation>
    <scope>NUCLEOTIDE SEQUENCE</scope>
</reference>
<evidence type="ECO:0000256" key="1">
    <source>
        <dbReference type="SAM" id="MobiDB-lite"/>
    </source>
</evidence>
<protein>
    <submittedName>
        <fullName evidence="2">Uncharacterized protein</fullName>
    </submittedName>
</protein>
<accession>A0ABP0UFC9</accession>
<gene>
    <name evidence="2" type="ORF">CSSPTR1EN2_LOCUS15170</name>
</gene>
<dbReference type="Proteomes" id="UP001497512">
    <property type="component" value="Chromosome 3"/>
</dbReference>
<organism evidence="2 3">
    <name type="scientific">Sphagnum troendelagicum</name>
    <dbReference type="NCBI Taxonomy" id="128251"/>
    <lineage>
        <taxon>Eukaryota</taxon>
        <taxon>Viridiplantae</taxon>
        <taxon>Streptophyta</taxon>
        <taxon>Embryophyta</taxon>
        <taxon>Bryophyta</taxon>
        <taxon>Sphagnophytina</taxon>
        <taxon>Sphagnopsida</taxon>
        <taxon>Sphagnales</taxon>
        <taxon>Sphagnaceae</taxon>
        <taxon>Sphagnum</taxon>
    </lineage>
</organism>
<evidence type="ECO:0000313" key="3">
    <source>
        <dbReference type="Proteomes" id="UP001497512"/>
    </source>
</evidence>
<feature type="compositionally biased region" description="Polar residues" evidence="1">
    <location>
        <begin position="447"/>
        <end position="459"/>
    </location>
</feature>